<gene>
    <name evidence="2" type="primary">LOC111126882</name>
</gene>
<protein>
    <submittedName>
        <fullName evidence="2">Uncharacterized protein LOC111126882 isoform X1</fullName>
    </submittedName>
</protein>
<reference evidence="2" key="1">
    <citation type="submission" date="2025-08" db="UniProtKB">
        <authorList>
            <consortium name="RefSeq"/>
        </authorList>
    </citation>
    <scope>IDENTIFICATION</scope>
    <source>
        <tissue evidence="2">Whole sample</tissue>
    </source>
</reference>
<evidence type="ECO:0000313" key="2">
    <source>
        <dbReference type="RefSeq" id="XP_022327503.1"/>
    </source>
</evidence>
<sequence length="301" mass="34763">MLEKTHRSYDLHPTCYPYSSHKWVNELLTASRELAKKVKRKKTDERLPCLKLGDCSEKRGAVSCWNTENRFRFRVEDAPKRQVERPPFIVTTLDSRKHNPQSKQIFHIHRINAKPVCKVHTWPEDSMDVSEDSGLSIYNSSFKQKCQSERRQLVTSRDKETTAQGIVPFDQPADSCNVREEMLLPICETTNIPSAPHPHKYLLRKKKVPPSFDEAGVFFDVDSGCSLPHSHYKERKLHMESSMPERVCISSLQGMEFSRKRYIPPPGGSISFAHFEERAASAQGNRFSDKYIPFLRVKTII</sequence>
<organism evidence="1 2">
    <name type="scientific">Crassostrea virginica</name>
    <name type="common">Eastern oyster</name>
    <dbReference type="NCBI Taxonomy" id="6565"/>
    <lineage>
        <taxon>Eukaryota</taxon>
        <taxon>Metazoa</taxon>
        <taxon>Spiralia</taxon>
        <taxon>Lophotrochozoa</taxon>
        <taxon>Mollusca</taxon>
        <taxon>Bivalvia</taxon>
        <taxon>Autobranchia</taxon>
        <taxon>Pteriomorphia</taxon>
        <taxon>Ostreida</taxon>
        <taxon>Ostreoidea</taxon>
        <taxon>Ostreidae</taxon>
        <taxon>Crassostrea</taxon>
    </lineage>
</organism>
<dbReference type="Proteomes" id="UP000694844">
    <property type="component" value="Chromosome 3"/>
</dbReference>
<evidence type="ECO:0000313" key="1">
    <source>
        <dbReference type="Proteomes" id="UP000694844"/>
    </source>
</evidence>
<keyword evidence="1" id="KW-1185">Reference proteome</keyword>
<dbReference type="OrthoDB" id="6066070at2759"/>
<accession>A0A8B8DHY8</accession>
<name>A0A8B8DHY8_CRAVI</name>
<dbReference type="KEGG" id="cvn:111126882"/>
<dbReference type="GeneID" id="111126882"/>
<dbReference type="RefSeq" id="XP_022327503.1">
    <property type="nucleotide sequence ID" value="XM_022471795.1"/>
</dbReference>
<proteinExistence type="predicted"/>
<dbReference type="AlphaFoldDB" id="A0A8B8DHY8"/>